<proteinExistence type="predicted"/>
<name>A0A1B1AIM8_9PROT</name>
<keyword evidence="4" id="KW-1185">Reference proteome</keyword>
<dbReference type="PROSITE" id="PS50924">
    <property type="entry name" value="MHYT"/>
    <property type="match status" value="1"/>
</dbReference>
<keyword evidence="1" id="KW-0812">Transmembrane</keyword>
<sequence>MVDGGLTAGLGVWATHFVAMTAYDVGLPLGFALLPLLGSLAISFAAQTTASWLSHRASTLRSRILAGVLSGGGIIAMHYLGMIGLLAAALRQWNGELIGGSVFLALVLASFAFAAFFTITSRYRAIAACGVHCSRHSRYLNACGAQRRREIARGRAACLAAAFLTRSRSSSAC</sequence>
<dbReference type="STRING" id="1759059.ATE48_11055"/>
<keyword evidence="1" id="KW-0472">Membrane</keyword>
<dbReference type="EMBL" id="CP013244">
    <property type="protein sequence ID" value="ANP46417.1"/>
    <property type="molecule type" value="Genomic_DNA"/>
</dbReference>
<evidence type="ECO:0000313" key="3">
    <source>
        <dbReference type="EMBL" id="ANP46417.1"/>
    </source>
</evidence>
<dbReference type="InParanoid" id="A0A1B1AIM8"/>
<dbReference type="OrthoDB" id="9781059at2"/>
<evidence type="ECO:0000259" key="2">
    <source>
        <dbReference type="PROSITE" id="PS50924"/>
    </source>
</evidence>
<keyword evidence="1" id="KW-1133">Transmembrane helix</keyword>
<comment type="caution">
    <text evidence="1">Lacks conserved residue(s) required for the propagation of feature annotation.</text>
</comment>
<reference evidence="3 4" key="1">
    <citation type="submission" date="2015-11" db="EMBL/GenBank/DDBJ databases">
        <title>Whole-Genome Sequence of Candidatus Oderbacter manganicum from the National Park Lower Oder Valley, Germany.</title>
        <authorList>
            <person name="Braun B."/>
            <person name="Liere K."/>
            <person name="Szewzyk U."/>
        </authorList>
    </citation>
    <scope>NUCLEOTIDE SEQUENCE [LARGE SCALE GENOMIC DNA]</scope>
    <source>
        <strain evidence="3 4">OTSz_A_272</strain>
    </source>
</reference>
<dbReference type="AlphaFoldDB" id="A0A1B1AIM8"/>
<accession>A0A1B1AIM8</accession>
<dbReference type="Pfam" id="PF03707">
    <property type="entry name" value="MHYT"/>
    <property type="match status" value="2"/>
</dbReference>
<dbReference type="InterPro" id="IPR005330">
    <property type="entry name" value="MHYT_dom"/>
</dbReference>
<dbReference type="Proteomes" id="UP000092498">
    <property type="component" value="Chromosome"/>
</dbReference>
<organism evidence="3 4">
    <name type="scientific">Candidatus Viadribacter manganicus</name>
    <dbReference type="NCBI Taxonomy" id="1759059"/>
    <lineage>
        <taxon>Bacteria</taxon>
        <taxon>Pseudomonadati</taxon>
        <taxon>Pseudomonadota</taxon>
        <taxon>Alphaproteobacteria</taxon>
        <taxon>Hyphomonadales</taxon>
        <taxon>Hyphomonadaceae</taxon>
        <taxon>Candidatus Viadribacter</taxon>
    </lineage>
</organism>
<dbReference type="KEGG" id="cbot:ATE48_11055"/>
<protein>
    <recommendedName>
        <fullName evidence="2">MHYT domain-containing protein</fullName>
    </recommendedName>
</protein>
<evidence type="ECO:0000256" key="1">
    <source>
        <dbReference type="PROSITE-ProRule" id="PRU00244"/>
    </source>
</evidence>
<gene>
    <name evidence="3" type="ORF">ATE48_11055</name>
</gene>
<evidence type="ECO:0000313" key="4">
    <source>
        <dbReference type="Proteomes" id="UP000092498"/>
    </source>
</evidence>
<feature type="transmembrane region" description="Helical" evidence="1">
    <location>
        <begin position="97"/>
        <end position="117"/>
    </location>
</feature>
<feature type="domain" description="MHYT" evidence="2">
    <location>
        <begin position="1"/>
        <end position="151"/>
    </location>
</feature>
<feature type="transmembrane region" description="Helical" evidence="1">
    <location>
        <begin position="65"/>
        <end position="91"/>
    </location>
</feature>
<dbReference type="RefSeq" id="WP_066771472.1">
    <property type="nucleotide sequence ID" value="NZ_CP013244.1"/>
</dbReference>
<feature type="transmembrane region" description="Helical" evidence="1">
    <location>
        <begin position="29"/>
        <end position="53"/>
    </location>
</feature>
<dbReference type="GO" id="GO:0016020">
    <property type="term" value="C:membrane"/>
    <property type="evidence" value="ECO:0007669"/>
    <property type="project" value="UniProtKB-UniRule"/>
</dbReference>